<sequence>MTVSEHTRRVAEYLAAAPKADLPAAVVTKTCAHILDTVAAMVSGSRLPAGVRGAAYAATQHPSGPATVVGTGTRTRAVDAALANGMAAHADETDDSHPASLSHPGCGVVPAALAVAEELDSTGADLVRAVVAGYDVGPRVVLALGRPPVLTERSSYSTHAYAAQFGAAAAAAVLYGLDETGARHALSYAAQSASGVTTWLRDGNHVEKAYVFGGMPATNGVRAAALVASGCDGVDDAFTGHPNFLDAVSPLANPVLLADGLGERYEVQHTNIKKFAVGSPAQAAVQAVLDLVASDDPAPADIAAIEIVLPGDLAQVVDRRLMPDINVQYLVAGSLLDRRFTFAMAHDTDRMHAPDVVALMDRTTLVPDQEVSGVRTATVTLTMADGTTLRRHVDAVRGTVADPMSHQELVDKSLDLLVPVLGHDRSAEVLDLVTRLPEVPSARTLGELL</sequence>
<dbReference type="Pfam" id="PF19305">
    <property type="entry name" value="MmgE_PrpD_C"/>
    <property type="match status" value="1"/>
</dbReference>
<name>A0ABT2J2Y8_9PSEU</name>
<proteinExistence type="inferred from homology"/>
<dbReference type="Gene3D" id="1.10.4100.10">
    <property type="entry name" value="2-methylcitrate dehydratase PrpD"/>
    <property type="match status" value="1"/>
</dbReference>
<dbReference type="Pfam" id="PF03972">
    <property type="entry name" value="MmgE_PrpD_N"/>
    <property type="match status" value="1"/>
</dbReference>
<dbReference type="SUPFAM" id="SSF103378">
    <property type="entry name" value="2-methylcitrate dehydratase PrpD"/>
    <property type="match status" value="1"/>
</dbReference>
<evidence type="ECO:0000313" key="5">
    <source>
        <dbReference type="Proteomes" id="UP001156441"/>
    </source>
</evidence>
<comment type="similarity">
    <text evidence="1">Belongs to the PrpD family.</text>
</comment>
<evidence type="ECO:0000259" key="3">
    <source>
        <dbReference type="Pfam" id="PF19305"/>
    </source>
</evidence>
<dbReference type="InterPro" id="IPR036148">
    <property type="entry name" value="MmgE/PrpD_sf"/>
</dbReference>
<reference evidence="4 5" key="1">
    <citation type="submission" date="2021-02" db="EMBL/GenBank/DDBJ databases">
        <title>Actinophytocola xerophila sp. nov., isolated from soil of cotton cropping field.</title>
        <authorList>
            <person name="Huang R."/>
            <person name="Chen X."/>
            <person name="Ge X."/>
            <person name="Liu W."/>
        </authorList>
    </citation>
    <scope>NUCLEOTIDE SEQUENCE [LARGE SCALE GENOMIC DNA]</scope>
    <source>
        <strain evidence="4 5">S1-96</strain>
    </source>
</reference>
<gene>
    <name evidence="4" type="ORF">JT362_02750</name>
</gene>
<feature type="domain" description="MmgE/PrpD N-terminal" evidence="2">
    <location>
        <begin position="9"/>
        <end position="250"/>
    </location>
</feature>
<dbReference type="RefSeq" id="WP_260189394.1">
    <property type="nucleotide sequence ID" value="NZ_JAFFZE010000004.1"/>
</dbReference>
<evidence type="ECO:0000259" key="2">
    <source>
        <dbReference type="Pfam" id="PF03972"/>
    </source>
</evidence>
<dbReference type="InterPro" id="IPR042183">
    <property type="entry name" value="MmgE/PrpD_sf_1"/>
</dbReference>
<dbReference type="EMBL" id="JAFFZE010000004">
    <property type="protein sequence ID" value="MCT2582041.1"/>
    <property type="molecule type" value="Genomic_DNA"/>
</dbReference>
<dbReference type="PANTHER" id="PTHR16943">
    <property type="entry name" value="2-METHYLCITRATE DEHYDRATASE-RELATED"/>
    <property type="match status" value="1"/>
</dbReference>
<dbReference type="InterPro" id="IPR042188">
    <property type="entry name" value="MmgE/PrpD_sf_2"/>
</dbReference>
<evidence type="ECO:0000313" key="4">
    <source>
        <dbReference type="EMBL" id="MCT2582041.1"/>
    </source>
</evidence>
<keyword evidence="5" id="KW-1185">Reference proteome</keyword>
<comment type="caution">
    <text evidence="4">The sequence shown here is derived from an EMBL/GenBank/DDBJ whole genome shotgun (WGS) entry which is preliminary data.</text>
</comment>
<protein>
    <submittedName>
        <fullName evidence="4">MmgE/PrpD family protein</fullName>
    </submittedName>
</protein>
<dbReference type="InterPro" id="IPR045336">
    <property type="entry name" value="MmgE_PrpD_N"/>
</dbReference>
<dbReference type="InterPro" id="IPR005656">
    <property type="entry name" value="MmgE_PrpD"/>
</dbReference>
<dbReference type="InterPro" id="IPR045337">
    <property type="entry name" value="MmgE_PrpD_C"/>
</dbReference>
<dbReference type="Gene3D" id="3.30.1330.120">
    <property type="entry name" value="2-methylcitrate dehydratase PrpD"/>
    <property type="match status" value="1"/>
</dbReference>
<dbReference type="PANTHER" id="PTHR16943:SF8">
    <property type="entry name" value="2-METHYLCITRATE DEHYDRATASE"/>
    <property type="match status" value="1"/>
</dbReference>
<dbReference type="Proteomes" id="UP001156441">
    <property type="component" value="Unassembled WGS sequence"/>
</dbReference>
<accession>A0ABT2J2Y8</accession>
<organism evidence="4 5">
    <name type="scientific">Actinophytocola gossypii</name>
    <dbReference type="NCBI Taxonomy" id="2812003"/>
    <lineage>
        <taxon>Bacteria</taxon>
        <taxon>Bacillati</taxon>
        <taxon>Actinomycetota</taxon>
        <taxon>Actinomycetes</taxon>
        <taxon>Pseudonocardiales</taxon>
        <taxon>Pseudonocardiaceae</taxon>
    </lineage>
</organism>
<evidence type="ECO:0000256" key="1">
    <source>
        <dbReference type="ARBA" id="ARBA00006174"/>
    </source>
</evidence>
<feature type="domain" description="MmgE/PrpD C-terminal" evidence="3">
    <location>
        <begin position="275"/>
        <end position="432"/>
    </location>
</feature>